<comment type="similarity">
    <text evidence="1">Belongs to the IFRD family.</text>
</comment>
<dbReference type="InterPro" id="IPR011989">
    <property type="entry name" value="ARM-like"/>
</dbReference>
<dbReference type="EMBL" id="BACD03000012">
    <property type="protein sequence ID" value="GAO48048.1"/>
    <property type="molecule type" value="Genomic_DNA"/>
</dbReference>
<accession>A0A0E9NE14</accession>
<evidence type="ECO:0000313" key="5">
    <source>
        <dbReference type="Proteomes" id="UP000033140"/>
    </source>
</evidence>
<proteinExistence type="inferred from homology"/>
<evidence type="ECO:0000256" key="2">
    <source>
        <dbReference type="SAM" id="MobiDB-lite"/>
    </source>
</evidence>
<dbReference type="OMA" id="HISGRHI"/>
<dbReference type="STRING" id="698492.A0A0E9NE14"/>
<dbReference type="PANTHER" id="PTHR12354">
    <property type="entry name" value="INTERFERON-RELATED DEVELOPMENTAL REGULATOR"/>
    <property type="match status" value="1"/>
</dbReference>
<name>A0A0E9NE14_SAICN</name>
<reference evidence="4 5" key="2">
    <citation type="journal article" date="2014" name="J. Gen. Appl. Microbiol.">
        <title>The early diverging ascomycetous budding yeast Saitoella complicata has three histone deacetylases belonging to the Clr6, Hos2, and Rpd3 lineages.</title>
        <authorList>
            <person name="Nishida H."/>
            <person name="Matsumoto T."/>
            <person name="Kondo S."/>
            <person name="Hamamoto M."/>
            <person name="Yoshikawa H."/>
        </authorList>
    </citation>
    <scope>NUCLEOTIDE SEQUENCE [LARGE SCALE GENOMIC DNA]</scope>
    <source>
        <strain evidence="4 5">NRRL Y-17804</strain>
    </source>
</reference>
<feature type="compositionally biased region" description="Low complexity" evidence="2">
    <location>
        <begin position="47"/>
        <end position="66"/>
    </location>
</feature>
<feature type="region of interest" description="Disordered" evidence="2">
    <location>
        <begin position="429"/>
        <end position="499"/>
    </location>
</feature>
<sequence>MTYVLKSSNLNFCLHRKPNHQIIVIQSNNHLQIHSQMSDLRRKALGSRSLDAPRSSSRSSSRAASRQNSEDEWSDDASVASIESVESWGAATEVALEKGWDDELKGFVDGLVERKGSSVQGREELLSKIHKVMCLRNARTVLVGREADLLNAVAKSLKGGRTERESLLSARLLSVFVLTCPDYGQTYDATRQILKQQIQSSSFTSVKSASISALATVIFTYGSSHETLAVLDFLQEIVESDGITVEAGDDEGVVTAAIEAFGFLLTGLEEEGEEADQIVREGLPVMVEQLDSAEVSVRVAAGEVIALMYEMWAHSDTREEPEEGQELEKPYDDIGHLTNLLSNLSTASSKRIAKSSRRTLHSTFRDVLDTVNNPKYSAPSVTLKFGRAATLYVDSWLKLTRLRQLRRVLSHGMHSHFLHNQVIRDMLEYTGPVSSSGGGGGGGGEDEDEDDDDESEEVSKAARELMKRDVRKYRTGHMKQDRKVKAMQQAWGVEDEGEI</sequence>
<dbReference type="SUPFAM" id="SSF48371">
    <property type="entry name" value="ARM repeat"/>
    <property type="match status" value="1"/>
</dbReference>
<dbReference type="Pfam" id="PF05004">
    <property type="entry name" value="IFRD"/>
    <property type="match status" value="1"/>
</dbReference>
<dbReference type="Gene3D" id="1.25.10.10">
    <property type="entry name" value="Leucine-rich Repeat Variant"/>
    <property type="match status" value="1"/>
</dbReference>
<evidence type="ECO:0000256" key="1">
    <source>
        <dbReference type="ARBA" id="ARBA00008828"/>
    </source>
</evidence>
<dbReference type="PANTHER" id="PTHR12354:SF1">
    <property type="entry name" value="INTERFERON-RELATED DEVELOPMENTAL REGULATOR 1"/>
    <property type="match status" value="1"/>
</dbReference>
<feature type="domain" description="Interferon-related developmental regulator N-terminal" evidence="3">
    <location>
        <begin position="84"/>
        <end position="371"/>
    </location>
</feature>
<feature type="region of interest" description="Disordered" evidence="2">
    <location>
        <begin position="45"/>
        <end position="78"/>
    </location>
</feature>
<reference evidence="4 5" key="1">
    <citation type="journal article" date="2011" name="J. Gen. Appl. Microbiol.">
        <title>Draft genome sequencing of the enigmatic yeast Saitoella complicata.</title>
        <authorList>
            <person name="Nishida H."/>
            <person name="Hamamoto M."/>
            <person name="Sugiyama J."/>
        </authorList>
    </citation>
    <scope>NUCLEOTIDE SEQUENCE [LARGE SCALE GENOMIC DNA]</scope>
    <source>
        <strain evidence="4 5">NRRL Y-17804</strain>
    </source>
</reference>
<protein>
    <recommendedName>
        <fullName evidence="3">Interferon-related developmental regulator N-terminal domain-containing protein</fullName>
    </recommendedName>
</protein>
<feature type="compositionally biased region" description="Basic and acidic residues" evidence="2">
    <location>
        <begin position="457"/>
        <end position="468"/>
    </location>
</feature>
<dbReference type="InterPro" id="IPR007701">
    <property type="entry name" value="Interferon-rel_develop_reg_N"/>
</dbReference>
<feature type="compositionally biased region" description="Acidic residues" evidence="2">
    <location>
        <begin position="444"/>
        <end position="456"/>
    </location>
</feature>
<evidence type="ECO:0000259" key="3">
    <source>
        <dbReference type="Pfam" id="PF05004"/>
    </source>
</evidence>
<organism evidence="4 5">
    <name type="scientific">Saitoella complicata (strain BCRC 22490 / CBS 7301 / JCM 7358 / NBRC 10748 / NRRL Y-17804)</name>
    <dbReference type="NCBI Taxonomy" id="698492"/>
    <lineage>
        <taxon>Eukaryota</taxon>
        <taxon>Fungi</taxon>
        <taxon>Dikarya</taxon>
        <taxon>Ascomycota</taxon>
        <taxon>Taphrinomycotina</taxon>
        <taxon>Taphrinomycotina incertae sedis</taxon>
        <taxon>Saitoella</taxon>
    </lineage>
</organism>
<keyword evidence="5" id="KW-1185">Reference proteome</keyword>
<reference evidence="4 5" key="3">
    <citation type="journal article" date="2015" name="Genome Announc.">
        <title>Draft Genome Sequence of the Archiascomycetous Yeast Saitoella complicata.</title>
        <authorList>
            <person name="Yamauchi K."/>
            <person name="Kondo S."/>
            <person name="Hamamoto M."/>
            <person name="Takahashi Y."/>
            <person name="Ogura Y."/>
            <person name="Hayashi T."/>
            <person name="Nishida H."/>
        </authorList>
    </citation>
    <scope>NUCLEOTIDE SEQUENCE [LARGE SCALE GENOMIC DNA]</scope>
    <source>
        <strain evidence="4 5">NRRL Y-17804</strain>
    </source>
</reference>
<comment type="caution">
    <text evidence="4">The sequence shown here is derived from an EMBL/GenBank/DDBJ whole genome shotgun (WGS) entry which is preliminary data.</text>
</comment>
<evidence type="ECO:0000313" key="4">
    <source>
        <dbReference type="EMBL" id="GAO48048.1"/>
    </source>
</evidence>
<dbReference type="AlphaFoldDB" id="A0A0E9NE14"/>
<dbReference type="InterPro" id="IPR016024">
    <property type="entry name" value="ARM-type_fold"/>
</dbReference>
<dbReference type="Proteomes" id="UP000033140">
    <property type="component" value="Unassembled WGS sequence"/>
</dbReference>
<gene>
    <name evidence="4" type="ORF">G7K_2236-t1</name>
</gene>
<dbReference type="InterPro" id="IPR039777">
    <property type="entry name" value="IFRD"/>
</dbReference>